<dbReference type="GO" id="GO:0000160">
    <property type="term" value="P:phosphorelay signal transduction system"/>
    <property type="evidence" value="ECO:0007669"/>
    <property type="project" value="InterPro"/>
</dbReference>
<dbReference type="PANTHER" id="PTHR44591:SF3">
    <property type="entry name" value="RESPONSE REGULATORY DOMAIN-CONTAINING PROTEIN"/>
    <property type="match status" value="1"/>
</dbReference>
<evidence type="ECO:0000256" key="2">
    <source>
        <dbReference type="PROSITE-ProRule" id="PRU00169"/>
    </source>
</evidence>
<organism evidence="5 6">
    <name type="scientific">Ktedonosporobacter rubrisoli</name>
    <dbReference type="NCBI Taxonomy" id="2509675"/>
    <lineage>
        <taxon>Bacteria</taxon>
        <taxon>Bacillati</taxon>
        <taxon>Chloroflexota</taxon>
        <taxon>Ktedonobacteria</taxon>
        <taxon>Ktedonobacterales</taxon>
        <taxon>Ktedonosporobacteraceae</taxon>
        <taxon>Ktedonosporobacter</taxon>
    </lineage>
</organism>
<keyword evidence="1 2" id="KW-0597">Phosphoprotein</keyword>
<feature type="region of interest" description="Disordered" evidence="3">
    <location>
        <begin position="1"/>
        <end position="25"/>
    </location>
</feature>
<evidence type="ECO:0000313" key="5">
    <source>
        <dbReference type="EMBL" id="QBD75333.1"/>
    </source>
</evidence>
<evidence type="ECO:0000256" key="3">
    <source>
        <dbReference type="SAM" id="MobiDB-lite"/>
    </source>
</evidence>
<dbReference type="OrthoDB" id="9782655at2"/>
<evidence type="ECO:0000256" key="1">
    <source>
        <dbReference type="ARBA" id="ARBA00022553"/>
    </source>
</evidence>
<dbReference type="Gene3D" id="3.40.50.2300">
    <property type="match status" value="1"/>
</dbReference>
<dbReference type="InterPro" id="IPR011006">
    <property type="entry name" value="CheY-like_superfamily"/>
</dbReference>
<reference evidence="5 6" key="1">
    <citation type="submission" date="2019-01" db="EMBL/GenBank/DDBJ databases">
        <title>Ktedonosporobacter rubrisoli SCAWS-G2.</title>
        <authorList>
            <person name="Huang Y."/>
            <person name="Yan B."/>
        </authorList>
    </citation>
    <scope>NUCLEOTIDE SEQUENCE [LARGE SCALE GENOMIC DNA]</scope>
    <source>
        <strain evidence="5 6">SCAWS-G2</strain>
    </source>
</reference>
<proteinExistence type="predicted"/>
<sequence>MRGVVMETQFRTGQSISPPEQPMGDGKTIMIVEDDVAIGSMLVEMLRQETCYRPVHVTTGEQALSAVSSVHPHLLLLDYRLPDMTGINVYTEVMNNQQAPPPAIMMSACFPTRLLATDRLTYLQKPFELDLLLEKIDQLVESEEKKI</sequence>
<gene>
    <name evidence="5" type="ORF">EPA93_04695</name>
</gene>
<dbReference type="Pfam" id="PF00072">
    <property type="entry name" value="Response_reg"/>
    <property type="match status" value="1"/>
</dbReference>
<accession>A0A4P6JJW6</accession>
<dbReference type="SUPFAM" id="SSF52172">
    <property type="entry name" value="CheY-like"/>
    <property type="match status" value="1"/>
</dbReference>
<keyword evidence="6" id="KW-1185">Reference proteome</keyword>
<dbReference type="InterPro" id="IPR001789">
    <property type="entry name" value="Sig_transdc_resp-reg_receiver"/>
</dbReference>
<evidence type="ECO:0000313" key="6">
    <source>
        <dbReference type="Proteomes" id="UP000290365"/>
    </source>
</evidence>
<dbReference type="EMBL" id="CP035758">
    <property type="protein sequence ID" value="QBD75333.1"/>
    <property type="molecule type" value="Genomic_DNA"/>
</dbReference>
<dbReference type="AlphaFoldDB" id="A0A4P6JJW6"/>
<dbReference type="KEGG" id="kbs:EPA93_04695"/>
<dbReference type="PANTHER" id="PTHR44591">
    <property type="entry name" value="STRESS RESPONSE REGULATOR PROTEIN 1"/>
    <property type="match status" value="1"/>
</dbReference>
<protein>
    <submittedName>
        <fullName evidence="5">Response regulator transcription factor</fullName>
    </submittedName>
</protein>
<evidence type="ECO:0000259" key="4">
    <source>
        <dbReference type="PROSITE" id="PS50110"/>
    </source>
</evidence>
<feature type="modified residue" description="4-aspartylphosphate" evidence="2">
    <location>
        <position position="78"/>
    </location>
</feature>
<dbReference type="PROSITE" id="PS50110">
    <property type="entry name" value="RESPONSE_REGULATORY"/>
    <property type="match status" value="1"/>
</dbReference>
<name>A0A4P6JJW6_KTERU</name>
<feature type="domain" description="Response regulatory" evidence="4">
    <location>
        <begin position="28"/>
        <end position="140"/>
    </location>
</feature>
<dbReference type="InterPro" id="IPR050595">
    <property type="entry name" value="Bact_response_regulator"/>
</dbReference>
<dbReference type="SMART" id="SM00448">
    <property type="entry name" value="REC"/>
    <property type="match status" value="1"/>
</dbReference>
<feature type="compositionally biased region" description="Polar residues" evidence="3">
    <location>
        <begin position="9"/>
        <end position="18"/>
    </location>
</feature>
<dbReference type="Proteomes" id="UP000290365">
    <property type="component" value="Chromosome"/>
</dbReference>